<reference evidence="6" key="1">
    <citation type="journal article" date="2016" name="Nat. Biotechnol.">
        <title>Sequencing wild and cultivated cassava and related species reveals extensive interspecific hybridization and genetic diversity.</title>
        <authorList>
            <person name="Bredeson J.V."/>
            <person name="Lyons J.B."/>
            <person name="Prochnik S.E."/>
            <person name="Wu G.A."/>
            <person name="Ha C.M."/>
            <person name="Edsinger-Gonzales E."/>
            <person name="Grimwood J."/>
            <person name="Schmutz J."/>
            <person name="Rabbi I.Y."/>
            <person name="Egesi C."/>
            <person name="Nauluvula P."/>
            <person name="Lebot V."/>
            <person name="Ndunguru J."/>
            <person name="Mkamilo G."/>
            <person name="Bart R.S."/>
            <person name="Setter T.L."/>
            <person name="Gleadow R.M."/>
            <person name="Kulakow P."/>
            <person name="Ferguson M.E."/>
            <person name="Rounsley S."/>
            <person name="Rokhsar D.S."/>
        </authorList>
    </citation>
    <scope>NUCLEOTIDE SEQUENCE [LARGE SCALE GENOMIC DNA]</scope>
    <source>
        <strain evidence="6">cv. AM560-2</strain>
    </source>
</reference>
<dbReference type="STRING" id="3983.A0A2C9WGA1"/>
<dbReference type="EMBL" id="CM004388">
    <property type="protein sequence ID" value="OAY58855.1"/>
    <property type="molecule type" value="Genomic_DNA"/>
</dbReference>
<keyword evidence="2" id="KW-0863">Zinc-finger</keyword>
<sequence>MGDMKSLANARMELEELYLGIPDDSVNLTFQDLANVKDNANAAEKKKPTSMEYTIQQAKNQASPLNKLPSLDFKRGLQESKNNHHHHHHLDLDLDLASHGGHKFESHSASPRHHHHLHHGADGLHDHHRYGYDDHRPSHHGHAEFRCGMENSRAYDDRSMNSMYEERGGRARRPGIPHSNICTICSTYIYIFRHRCLVCGRVYCRSCVSIGMGEMTEGRKCIQCLGKRFSHRYIERAGKVGCCSRYPSTVKQAELRWAEKGPKRSGEKGYGHSSMVSRSVNPTRPHIINNNTSPSFVSSLSPHSPYSAHHHHFPL</sequence>
<dbReference type="Gramene" id="Manes.02G211900.1.v8.1">
    <property type="protein sequence ID" value="Manes.02G211900.1.v8.1.CDS"/>
    <property type="gene ID" value="Manes.02G211900.v8.1"/>
</dbReference>
<dbReference type="PANTHER" id="PTHR36486">
    <property type="entry name" value="OS01G0977800 PROTEIN"/>
    <property type="match status" value="1"/>
</dbReference>
<dbReference type="Proteomes" id="UP000091857">
    <property type="component" value="Chromosome 2"/>
</dbReference>
<keyword evidence="3" id="KW-0862">Zinc</keyword>
<evidence type="ECO:0000256" key="3">
    <source>
        <dbReference type="ARBA" id="ARBA00022833"/>
    </source>
</evidence>
<name>A0A2C9WGA1_MANES</name>
<organism evidence="5 6">
    <name type="scientific">Manihot esculenta</name>
    <name type="common">Cassava</name>
    <name type="synonym">Jatropha manihot</name>
    <dbReference type="NCBI Taxonomy" id="3983"/>
    <lineage>
        <taxon>Eukaryota</taxon>
        <taxon>Viridiplantae</taxon>
        <taxon>Streptophyta</taxon>
        <taxon>Embryophyta</taxon>
        <taxon>Tracheophyta</taxon>
        <taxon>Spermatophyta</taxon>
        <taxon>Magnoliopsida</taxon>
        <taxon>eudicotyledons</taxon>
        <taxon>Gunneridae</taxon>
        <taxon>Pentapetalae</taxon>
        <taxon>rosids</taxon>
        <taxon>fabids</taxon>
        <taxon>Malpighiales</taxon>
        <taxon>Euphorbiaceae</taxon>
        <taxon>Crotonoideae</taxon>
        <taxon>Manihoteae</taxon>
        <taxon>Manihot</taxon>
    </lineage>
</organism>
<gene>
    <name evidence="5" type="ORF">MANES_02G211900v8</name>
</gene>
<dbReference type="GO" id="GO:0008270">
    <property type="term" value="F:zinc ion binding"/>
    <property type="evidence" value="ECO:0007669"/>
    <property type="project" value="UniProtKB-KW"/>
</dbReference>
<feature type="region of interest" description="Disordered" evidence="4">
    <location>
        <begin position="291"/>
        <end position="315"/>
    </location>
</feature>
<dbReference type="InterPro" id="IPR011011">
    <property type="entry name" value="Znf_FYVE_PHD"/>
</dbReference>
<proteinExistence type="predicted"/>
<keyword evidence="1" id="KW-0479">Metal-binding</keyword>
<dbReference type="OMA" id="HSNICTV"/>
<evidence type="ECO:0000256" key="4">
    <source>
        <dbReference type="SAM" id="MobiDB-lite"/>
    </source>
</evidence>
<evidence type="ECO:0000256" key="2">
    <source>
        <dbReference type="ARBA" id="ARBA00022771"/>
    </source>
</evidence>
<accession>A0A2C9WGA1</accession>
<protein>
    <submittedName>
        <fullName evidence="5">Uncharacterized protein</fullName>
    </submittedName>
</protein>
<dbReference type="PANTHER" id="PTHR36486:SF2">
    <property type="entry name" value="OS01G0977800 PROTEIN"/>
    <property type="match status" value="1"/>
</dbReference>
<evidence type="ECO:0000256" key="1">
    <source>
        <dbReference type="ARBA" id="ARBA00022723"/>
    </source>
</evidence>
<dbReference type="InterPro" id="IPR053057">
    <property type="entry name" value="XLG_GTP-binding"/>
</dbReference>
<evidence type="ECO:0000313" key="5">
    <source>
        <dbReference type="EMBL" id="OAY58855.1"/>
    </source>
</evidence>
<comment type="caution">
    <text evidence="5">The sequence shown here is derived from an EMBL/GenBank/DDBJ whole genome shotgun (WGS) entry which is preliminary data.</text>
</comment>
<keyword evidence="6" id="KW-1185">Reference proteome</keyword>
<dbReference type="OrthoDB" id="1746176at2759"/>
<dbReference type="AlphaFoldDB" id="A0A2C9WGA1"/>
<evidence type="ECO:0000313" key="6">
    <source>
        <dbReference type="Proteomes" id="UP000091857"/>
    </source>
</evidence>
<dbReference type="SUPFAM" id="SSF57903">
    <property type="entry name" value="FYVE/PHD zinc finger"/>
    <property type="match status" value="1"/>
</dbReference>
<feature type="compositionally biased region" description="Low complexity" evidence="4">
    <location>
        <begin position="293"/>
        <end position="307"/>
    </location>
</feature>